<accession>K7A9A6</accession>
<reference evidence="2 3" key="1">
    <citation type="journal article" date="2013" name="Genome Announc.">
        <title>Complete Genome Sequence of Glaciecola psychrophila Strain 170T.</title>
        <authorList>
            <person name="Yin J."/>
            <person name="Chen J."/>
            <person name="Liu G."/>
            <person name="Yu Y."/>
            <person name="Song L."/>
            <person name="Wang X."/>
            <person name="Qu X."/>
        </authorList>
    </citation>
    <scope>NUCLEOTIDE SEQUENCE [LARGE SCALE GENOMIC DNA]</scope>
    <source>
        <strain evidence="2 3">170</strain>
    </source>
</reference>
<dbReference type="Pfam" id="PF13583">
    <property type="entry name" value="Reprolysin_4"/>
    <property type="match status" value="1"/>
</dbReference>
<dbReference type="Gene3D" id="2.60.40.2810">
    <property type="match status" value="1"/>
</dbReference>
<dbReference type="GO" id="GO:0006508">
    <property type="term" value="P:proteolysis"/>
    <property type="evidence" value="ECO:0007669"/>
    <property type="project" value="InterPro"/>
</dbReference>
<dbReference type="InterPro" id="IPR024079">
    <property type="entry name" value="MetalloPept_cat_dom_sf"/>
</dbReference>
<dbReference type="Gene3D" id="3.40.390.10">
    <property type="entry name" value="Collagenase (Catalytic Domain)"/>
    <property type="match status" value="1"/>
</dbReference>
<organism evidence="2 3">
    <name type="scientific">Paraglaciecola psychrophila 170</name>
    <dbReference type="NCBI Taxonomy" id="1129794"/>
    <lineage>
        <taxon>Bacteria</taxon>
        <taxon>Pseudomonadati</taxon>
        <taxon>Pseudomonadota</taxon>
        <taxon>Gammaproteobacteria</taxon>
        <taxon>Alteromonadales</taxon>
        <taxon>Alteromonadaceae</taxon>
        <taxon>Paraglaciecola</taxon>
    </lineage>
</organism>
<dbReference type="SUPFAM" id="SSF55486">
    <property type="entry name" value="Metalloproteases ('zincins'), catalytic domain"/>
    <property type="match status" value="1"/>
</dbReference>
<dbReference type="STRING" id="1129794.C427_0516"/>
<keyword evidence="3" id="KW-1185">Reference proteome</keyword>
<feature type="domain" description="Peptidase M12B" evidence="1">
    <location>
        <begin position="204"/>
        <end position="411"/>
    </location>
</feature>
<dbReference type="KEGG" id="gps:C427_0516"/>
<dbReference type="eggNOG" id="COG5295">
    <property type="taxonomic scope" value="Bacteria"/>
</dbReference>
<dbReference type="InterPro" id="IPR001590">
    <property type="entry name" value="Peptidase_M12B"/>
</dbReference>
<gene>
    <name evidence="2" type="ORF">C427_0516</name>
</gene>
<dbReference type="GO" id="GO:0004222">
    <property type="term" value="F:metalloendopeptidase activity"/>
    <property type="evidence" value="ECO:0007669"/>
    <property type="project" value="InterPro"/>
</dbReference>
<dbReference type="AlphaFoldDB" id="K7A9A6"/>
<sequence length="877" mass="96040">MQSLVTQFMRAISRIFILLFALSFINFAVQAKTLWQEGSSQAKSEQVRTLRAMAEDARFIQINQALLNKIFSNLGLPTEITLPLPNGLNIPVKLNPSPILSEDLSEQYPHFMTYQAEQVDQPNNIGRFSISHLGLFGFFRYNNQWVLLSPRYQGEALEYASYWYKDAPTEFETVSLTADFLLADIQPEIPTLAQKSVTSGDTVRTYKLAISTTGEYAQKLGGTTENVLAELMNLVNRINQVLLIDLALQFELIDNQDIIFFDATSDPYTNSDTATDIEENQSVVDQAIGSQNYDIGHLLGTNGGGLAYVGVVCNNQFKAQGYSGLSNPQGERFYIDLVTHELGHQLGAGHSFNATNSDSCAEGQRNNSTAYEPGSGSTIMSYAGICGSQNLQNDSDPYFHSISIQNIRDYVDGFSGQRCGVEDAIDNAIPQIQLIQNVYTIPSDTPFVLRAAATDADNDLLTYTWEQFDNGGTLGATNNLTEMNNDNGNNPLFRSYSPIEISQRYFPQLIDVLTGQTRLGETYATTDRDLRFRLTARDNNGGVNQQDLVITVTTANQTFNIDTPTQWQGLSEQTVTWDIGDTLKAPINCANVDILLIADTINPIETKVLMGTPNDGQQNITVPNVTSVNARLVLKCSDNIFYALSPAAFSIMAAEPVAPRIDSQMKISLSEDSTTQIEFTDLNVSDLDSAYPEDFTLSLQNGANYIINQRTLTPNTDFNGMLSVPVVVNDGLVNSNVFSLQVQVTAVNDAPVANNDSISVEQNSVSVVIDVLINDNDIDSDVLSIDSFSYSGQGQVAISNQQLRYTPASDFSGMESIFYVVSDGTLTDDGTLSIQVNSVTAASNDSGGGSMMLLSLLSFLCFSVKLVNHSLCKGNYE</sequence>
<proteinExistence type="predicted"/>
<dbReference type="Proteomes" id="UP000011864">
    <property type="component" value="Chromosome"/>
</dbReference>
<dbReference type="eggNOG" id="COG4935">
    <property type="taxonomic scope" value="Bacteria"/>
</dbReference>
<dbReference type="HOGENOM" id="CLU_006954_2_1_6"/>
<dbReference type="Gene3D" id="2.60.40.10">
    <property type="entry name" value="Immunoglobulins"/>
    <property type="match status" value="1"/>
</dbReference>
<dbReference type="EMBL" id="CP003837">
    <property type="protein sequence ID" value="AGH42626.1"/>
    <property type="molecule type" value="Genomic_DNA"/>
</dbReference>
<dbReference type="PANTHER" id="PTHR11905:SF159">
    <property type="entry name" value="ADAM METALLOPROTEASE"/>
    <property type="match status" value="1"/>
</dbReference>
<evidence type="ECO:0000259" key="1">
    <source>
        <dbReference type="PROSITE" id="PS50215"/>
    </source>
</evidence>
<name>K7A9A6_9ALTE</name>
<dbReference type="OrthoDB" id="5242130at2"/>
<protein>
    <recommendedName>
        <fullName evidence="1">Peptidase M12B domain-containing protein</fullName>
    </recommendedName>
</protein>
<evidence type="ECO:0000313" key="3">
    <source>
        <dbReference type="Proteomes" id="UP000011864"/>
    </source>
</evidence>
<dbReference type="PATRIC" id="fig|1129794.4.peg.511"/>
<dbReference type="InterPro" id="IPR013783">
    <property type="entry name" value="Ig-like_fold"/>
</dbReference>
<dbReference type="Pfam" id="PF17963">
    <property type="entry name" value="Big_9"/>
    <property type="match status" value="1"/>
</dbReference>
<dbReference type="RefSeq" id="WP_007640379.1">
    <property type="nucleotide sequence ID" value="NC_020514.1"/>
</dbReference>
<dbReference type="PANTHER" id="PTHR11905">
    <property type="entry name" value="ADAM A DISINTEGRIN AND METALLOPROTEASE DOMAIN"/>
    <property type="match status" value="1"/>
</dbReference>
<dbReference type="PROSITE" id="PS50215">
    <property type="entry name" value="ADAM_MEPRO"/>
    <property type="match status" value="1"/>
</dbReference>
<evidence type="ECO:0000313" key="2">
    <source>
        <dbReference type="EMBL" id="AGH42626.1"/>
    </source>
</evidence>